<dbReference type="GO" id="GO:0005765">
    <property type="term" value="C:lysosomal membrane"/>
    <property type="evidence" value="ECO:0007669"/>
    <property type="project" value="TreeGrafter"/>
</dbReference>
<dbReference type="GO" id="GO:0010008">
    <property type="term" value="C:endosome membrane"/>
    <property type="evidence" value="ECO:0007669"/>
    <property type="project" value="UniProtKB-SubCell"/>
</dbReference>
<dbReference type="EMBL" id="JBAMMX010000012">
    <property type="protein sequence ID" value="KAK6930619.1"/>
    <property type="molecule type" value="Genomic_DNA"/>
</dbReference>
<comment type="similarity">
    <text evidence="3">Belongs to the peptidase A22B family.</text>
</comment>
<evidence type="ECO:0000256" key="4">
    <source>
        <dbReference type="ARBA" id="ARBA00022670"/>
    </source>
</evidence>
<feature type="signal peptide" evidence="13">
    <location>
        <begin position="1"/>
        <end position="24"/>
    </location>
</feature>
<proteinExistence type="inferred from homology"/>
<dbReference type="InterPro" id="IPR003137">
    <property type="entry name" value="PA_domain"/>
</dbReference>
<feature type="transmembrane region" description="Helical" evidence="12">
    <location>
        <begin position="348"/>
        <end position="366"/>
    </location>
</feature>
<name>A0AAN8VF91_9MAGN</name>
<evidence type="ECO:0000313" key="15">
    <source>
        <dbReference type="EMBL" id="KAK6930619.1"/>
    </source>
</evidence>
<dbReference type="GO" id="GO:0030660">
    <property type="term" value="C:Golgi-associated vesicle membrane"/>
    <property type="evidence" value="ECO:0007669"/>
    <property type="project" value="TreeGrafter"/>
</dbReference>
<accession>A0AAN8VF91</accession>
<evidence type="ECO:0000256" key="6">
    <source>
        <dbReference type="ARBA" id="ARBA00022729"/>
    </source>
</evidence>
<dbReference type="Pfam" id="PF04258">
    <property type="entry name" value="Peptidase_A22B"/>
    <property type="match status" value="1"/>
</dbReference>
<dbReference type="GO" id="GO:0098553">
    <property type="term" value="C:lumenal side of endoplasmic reticulum membrane"/>
    <property type="evidence" value="ECO:0007669"/>
    <property type="project" value="TreeGrafter"/>
</dbReference>
<keyword evidence="8" id="KW-0378">Hydrolase</keyword>
<evidence type="ECO:0000256" key="7">
    <source>
        <dbReference type="ARBA" id="ARBA00022753"/>
    </source>
</evidence>
<evidence type="ECO:0000256" key="1">
    <source>
        <dbReference type="ARBA" id="ARBA00003012"/>
    </source>
</evidence>
<reference evidence="15 16" key="1">
    <citation type="submission" date="2023-12" db="EMBL/GenBank/DDBJ databases">
        <title>A high-quality genome assembly for Dillenia turbinata (Dilleniales).</title>
        <authorList>
            <person name="Chanderbali A."/>
        </authorList>
    </citation>
    <scope>NUCLEOTIDE SEQUENCE [LARGE SCALE GENOMIC DNA]</scope>
    <source>
        <strain evidence="15">LSX21</strain>
        <tissue evidence="15">Leaf</tissue>
    </source>
</reference>
<dbReference type="Pfam" id="PF02225">
    <property type="entry name" value="PA"/>
    <property type="match status" value="1"/>
</dbReference>
<evidence type="ECO:0000256" key="8">
    <source>
        <dbReference type="ARBA" id="ARBA00022801"/>
    </source>
</evidence>
<feature type="transmembrane region" description="Helical" evidence="12">
    <location>
        <begin position="592"/>
        <end position="610"/>
    </location>
</feature>
<keyword evidence="5 12" id="KW-0812">Transmembrane</keyword>
<dbReference type="Proteomes" id="UP001370490">
    <property type="component" value="Unassembled WGS sequence"/>
</dbReference>
<evidence type="ECO:0000256" key="11">
    <source>
        <dbReference type="ARBA" id="ARBA00023180"/>
    </source>
</evidence>
<feature type="transmembrane region" description="Helical" evidence="12">
    <location>
        <begin position="267"/>
        <end position="286"/>
    </location>
</feature>
<dbReference type="InterPro" id="IPR046450">
    <property type="entry name" value="PA_dom_sf"/>
</dbReference>
<dbReference type="PANTHER" id="PTHR12174:SF90">
    <property type="entry name" value="SIGNAL PEPTIDE PEPTIDASE-LIKE 3"/>
    <property type="match status" value="1"/>
</dbReference>
<protein>
    <submittedName>
        <fullName evidence="15">PA domain</fullName>
    </submittedName>
</protein>
<feature type="transmembrane region" description="Helical" evidence="12">
    <location>
        <begin position="564"/>
        <end position="586"/>
    </location>
</feature>
<keyword evidence="9 12" id="KW-1133">Transmembrane helix</keyword>
<dbReference type="InterPro" id="IPR007369">
    <property type="entry name" value="Peptidase_A22B_SPP"/>
</dbReference>
<evidence type="ECO:0000313" key="16">
    <source>
        <dbReference type="Proteomes" id="UP001370490"/>
    </source>
</evidence>
<feature type="transmembrane region" description="Helical" evidence="12">
    <location>
        <begin position="325"/>
        <end position="342"/>
    </location>
</feature>
<dbReference type="SUPFAM" id="SSF52025">
    <property type="entry name" value="PA domain"/>
    <property type="match status" value="1"/>
</dbReference>
<evidence type="ECO:0000256" key="5">
    <source>
        <dbReference type="ARBA" id="ARBA00022692"/>
    </source>
</evidence>
<evidence type="ECO:0000256" key="10">
    <source>
        <dbReference type="ARBA" id="ARBA00023136"/>
    </source>
</evidence>
<evidence type="ECO:0000256" key="9">
    <source>
        <dbReference type="ARBA" id="ARBA00022989"/>
    </source>
</evidence>
<comment type="caution">
    <text evidence="15">The sequence shown here is derived from an EMBL/GenBank/DDBJ whole genome shotgun (WGS) entry which is preliminary data.</text>
</comment>
<keyword evidence="7" id="KW-0967">Endosome</keyword>
<keyword evidence="4" id="KW-0645">Protease</keyword>
<keyword evidence="11" id="KW-0325">Glycoprotein</keyword>
<evidence type="ECO:0000256" key="3">
    <source>
        <dbReference type="ARBA" id="ARBA00006859"/>
    </source>
</evidence>
<feature type="chain" id="PRO_5043017906" evidence="13">
    <location>
        <begin position="25"/>
        <end position="635"/>
    </location>
</feature>
<dbReference type="GO" id="GO:0098554">
    <property type="term" value="C:cytoplasmic side of endoplasmic reticulum membrane"/>
    <property type="evidence" value="ECO:0007669"/>
    <property type="project" value="TreeGrafter"/>
</dbReference>
<feature type="transmembrane region" description="Helical" evidence="12">
    <location>
        <begin position="446"/>
        <end position="466"/>
    </location>
</feature>
<organism evidence="15 16">
    <name type="scientific">Dillenia turbinata</name>
    <dbReference type="NCBI Taxonomy" id="194707"/>
    <lineage>
        <taxon>Eukaryota</taxon>
        <taxon>Viridiplantae</taxon>
        <taxon>Streptophyta</taxon>
        <taxon>Embryophyta</taxon>
        <taxon>Tracheophyta</taxon>
        <taxon>Spermatophyta</taxon>
        <taxon>Magnoliopsida</taxon>
        <taxon>eudicotyledons</taxon>
        <taxon>Gunneridae</taxon>
        <taxon>Pentapetalae</taxon>
        <taxon>Dilleniales</taxon>
        <taxon>Dilleniaceae</taxon>
        <taxon>Dillenia</taxon>
    </lineage>
</organism>
<dbReference type="PANTHER" id="PTHR12174">
    <property type="entry name" value="SIGNAL PEPTIDE PEPTIDASE"/>
    <property type="match status" value="1"/>
</dbReference>
<sequence>MASSATTTALVFVIFIITFSLVAADDVIHDDDSPKSPSCNNSYQLVKVKNWVNGVEHKTLGGLSARFGALLPAEANEDRKFPAILSDPSNCCSNLSSKLSGSIALAFRGDCDYTTKASLAQSGGAAALLVVNNEEDLAEMVCSNNDTNLDITIPVVMITNSGGEAMKKSIADGNKASFMNAVLHHQSHIEVSIRASPPAAASAASGGNAGSKKLKLFVLSRCGTKKIPVEVNASDNSVMDDERSFRWHHVNQVEILLYSPNRPTMDFSVVFLWIIAVGTVVLASIWSEFSEHEQKDERYNELSPKANAVEDEIEKEVLDINVKGAVFFVISASVFLLLLYFFMSSWFIWLLIILFCIGGIEMFVGLGSPYASESMAACERCVLECLEGNEGMHACIMTLVLRRCRNCTRKTLNLPLLGEVSILSLVVLLFCVAFGIVWAVNQNASYSWIGQDVLGICMMITVLQVAQLPNIKVATVLLCCAFIYDIFWVFISPALFKQSVMIAVARGDNSGGVAVPMLLKVPRVFDPWGGYNMIGFGDIIFPGLLVSFAFRFDKANKKGMSDGYFLWLIIGYGLGLFLTYLGLYLMDGHGQPALLYLVPCTLGVVYILGWRRGEVKDLWNYKTDTLSTVQLGSQA</sequence>
<comment type="subcellular location">
    <subcellularLocation>
        <location evidence="2">Endosome membrane</location>
        <topology evidence="2">Multi-pass membrane protein</topology>
    </subcellularLocation>
</comment>
<feature type="transmembrane region" description="Helical" evidence="12">
    <location>
        <begin position="528"/>
        <end position="552"/>
    </location>
</feature>
<gene>
    <name evidence="15" type="ORF">RJ641_004713</name>
</gene>
<feature type="domain" description="PA" evidence="14">
    <location>
        <begin position="92"/>
        <end position="165"/>
    </location>
</feature>
<evidence type="ECO:0000256" key="2">
    <source>
        <dbReference type="ARBA" id="ARBA00004337"/>
    </source>
</evidence>
<keyword evidence="10 12" id="KW-0472">Membrane</keyword>
<dbReference type="SMART" id="SM00730">
    <property type="entry name" value="PSN"/>
    <property type="match status" value="1"/>
</dbReference>
<evidence type="ECO:0000259" key="14">
    <source>
        <dbReference type="Pfam" id="PF02225"/>
    </source>
</evidence>
<dbReference type="AlphaFoldDB" id="A0AAN8VF91"/>
<comment type="function">
    <text evidence="1">Intramembrane-cleaving aspartic protease (I-CLiP) that cleaves type II membrane signal peptides in the hydrophobic plane of the membrane.</text>
</comment>
<keyword evidence="16" id="KW-1185">Reference proteome</keyword>
<dbReference type="GO" id="GO:0033619">
    <property type="term" value="P:membrane protein proteolysis"/>
    <property type="evidence" value="ECO:0007669"/>
    <property type="project" value="TreeGrafter"/>
</dbReference>
<dbReference type="InterPro" id="IPR006639">
    <property type="entry name" value="Preselin/SPP"/>
</dbReference>
<feature type="transmembrane region" description="Helical" evidence="12">
    <location>
        <begin position="473"/>
        <end position="491"/>
    </location>
</feature>
<feature type="transmembrane region" description="Helical" evidence="12">
    <location>
        <begin position="412"/>
        <end position="440"/>
    </location>
</feature>
<dbReference type="Gene3D" id="3.50.30.30">
    <property type="match status" value="1"/>
</dbReference>
<dbReference type="FunFam" id="3.50.30.30:FF:000007">
    <property type="entry name" value="Signal peptide peptidase-like 3"/>
    <property type="match status" value="1"/>
</dbReference>
<evidence type="ECO:0000256" key="12">
    <source>
        <dbReference type="SAM" id="Phobius"/>
    </source>
</evidence>
<keyword evidence="6 13" id="KW-0732">Signal</keyword>
<dbReference type="GO" id="GO:0042500">
    <property type="term" value="F:aspartic endopeptidase activity, intramembrane cleaving"/>
    <property type="evidence" value="ECO:0007669"/>
    <property type="project" value="InterPro"/>
</dbReference>
<evidence type="ECO:0000256" key="13">
    <source>
        <dbReference type="SAM" id="SignalP"/>
    </source>
</evidence>